<evidence type="ECO:0000313" key="4">
    <source>
        <dbReference type="Proteomes" id="UP000709672"/>
    </source>
</evidence>
<comment type="caution">
    <text evidence="3">The sequence shown here is derived from an EMBL/GenBank/DDBJ whole genome shotgun (WGS) entry which is preliminary data.</text>
</comment>
<gene>
    <name evidence="2" type="ORF">HYT38_02395</name>
    <name evidence="3" type="ORF">HYV66_00945</name>
</gene>
<dbReference type="EMBL" id="JACPHQ010000012">
    <property type="protein sequence ID" value="MBI2465781.1"/>
    <property type="molecule type" value="Genomic_DNA"/>
</dbReference>
<organism evidence="3 4">
    <name type="scientific">Candidatus Sungiibacteriota bacterium</name>
    <dbReference type="NCBI Taxonomy" id="2750080"/>
    <lineage>
        <taxon>Bacteria</taxon>
        <taxon>Candidatus Sungiibacteriota</taxon>
    </lineage>
</organism>
<dbReference type="Proteomes" id="UP000786662">
    <property type="component" value="Unassembled WGS sequence"/>
</dbReference>
<dbReference type="Gene3D" id="1.10.1660.10">
    <property type="match status" value="1"/>
</dbReference>
<sequence>MSFGRKYLSIKQAAAVVGVTTLTLRNWDKGGKLRPYRNPINNYRYYRVDQIETFLRQMEGSREHYQKLKLTDIS</sequence>
<evidence type="ECO:0000259" key="1">
    <source>
        <dbReference type="PROSITE" id="PS50937"/>
    </source>
</evidence>
<reference evidence="3" key="1">
    <citation type="submission" date="2020-07" db="EMBL/GenBank/DDBJ databases">
        <title>Huge and variable diversity of episymbiotic CPR bacteria and DPANN archaea in groundwater ecosystems.</title>
        <authorList>
            <person name="He C.Y."/>
            <person name="Keren R."/>
            <person name="Whittaker M."/>
            <person name="Farag I.F."/>
            <person name="Doudna J."/>
            <person name="Cate J.H.D."/>
            <person name="Banfield J.F."/>
        </authorList>
    </citation>
    <scope>NUCLEOTIDE SEQUENCE</scope>
    <source>
        <strain evidence="2">NC_groundwater_191_Ag_S-0.1um_45_8</strain>
        <strain evidence="3">NC_groundwater_418_Ag_B-0.1um_45_10</strain>
    </source>
</reference>
<dbReference type="InterPro" id="IPR000551">
    <property type="entry name" value="MerR-type_HTH_dom"/>
</dbReference>
<dbReference type="Proteomes" id="UP000709672">
    <property type="component" value="Unassembled WGS sequence"/>
</dbReference>
<dbReference type="GO" id="GO:0003677">
    <property type="term" value="F:DNA binding"/>
    <property type="evidence" value="ECO:0007669"/>
    <property type="project" value="InterPro"/>
</dbReference>
<accession>A0A932DS37</accession>
<dbReference type="InterPro" id="IPR009061">
    <property type="entry name" value="DNA-bd_dom_put_sf"/>
</dbReference>
<name>A0A932DS37_9BACT</name>
<protein>
    <submittedName>
        <fullName evidence="3">MerR family transcriptional regulator</fullName>
    </submittedName>
</protein>
<evidence type="ECO:0000313" key="3">
    <source>
        <dbReference type="EMBL" id="MBI2465781.1"/>
    </source>
</evidence>
<feature type="domain" description="HTH merR-type" evidence="1">
    <location>
        <begin position="7"/>
        <end position="56"/>
    </location>
</feature>
<evidence type="ECO:0000313" key="2">
    <source>
        <dbReference type="EMBL" id="MBI2052505.1"/>
    </source>
</evidence>
<dbReference type="EMBL" id="JACOYY010000068">
    <property type="protein sequence ID" value="MBI2052505.1"/>
    <property type="molecule type" value="Genomic_DNA"/>
</dbReference>
<dbReference type="PROSITE" id="PS50937">
    <property type="entry name" value="HTH_MERR_2"/>
    <property type="match status" value="1"/>
</dbReference>
<proteinExistence type="predicted"/>
<dbReference type="SUPFAM" id="SSF46955">
    <property type="entry name" value="Putative DNA-binding domain"/>
    <property type="match status" value="1"/>
</dbReference>
<dbReference type="AlphaFoldDB" id="A0A932DS37"/>
<dbReference type="Pfam" id="PF00376">
    <property type="entry name" value="MerR"/>
    <property type="match status" value="1"/>
</dbReference>
<dbReference type="GO" id="GO:0006355">
    <property type="term" value="P:regulation of DNA-templated transcription"/>
    <property type="evidence" value="ECO:0007669"/>
    <property type="project" value="InterPro"/>
</dbReference>